<reference evidence="1 2" key="1">
    <citation type="journal article" date="2010" name="Stand. Genomic Sci.">
        <title>Complete genome sequence of Rhizobium leguminosarum bv. trifolii strain WSM1325, an effective microsymbiont of annual Mediterranean clovers.</title>
        <authorList>
            <person name="Reeve W."/>
            <person name="O'Hara G."/>
            <person name="Chain P."/>
            <person name="Ardley J."/>
            <person name="Brau L."/>
            <person name="Nandesena K."/>
            <person name="Tiwari R."/>
            <person name="Copeland A."/>
            <person name="Nolan M."/>
            <person name="Han C."/>
            <person name="Brettin T."/>
            <person name="Land M."/>
            <person name="Ovchinikova G."/>
            <person name="Ivanova N."/>
            <person name="Mavromatis K."/>
            <person name="Markowitz V."/>
            <person name="Kyrpides N."/>
            <person name="Melino V."/>
            <person name="Denton M."/>
            <person name="Yates R."/>
            <person name="Howieson J."/>
        </authorList>
    </citation>
    <scope>NUCLEOTIDE SEQUENCE [LARGE SCALE GENOMIC DNA]</scope>
    <source>
        <strain evidence="2">WSM1325</strain>
        <plasmid evidence="2">Plasmid pR132503</plasmid>
    </source>
</reference>
<dbReference type="InterPro" id="IPR021327">
    <property type="entry name" value="DUF2934"/>
</dbReference>
<gene>
    <name evidence="1" type="ordered locus">Rleg_5908</name>
</gene>
<protein>
    <recommendedName>
        <fullName evidence="3">DUF2934 domain-containing protein</fullName>
    </recommendedName>
</protein>
<dbReference type="KEGG" id="rlg:Rleg_5908"/>
<dbReference type="Pfam" id="PF11154">
    <property type="entry name" value="DUF2934"/>
    <property type="match status" value="1"/>
</dbReference>
<keyword evidence="1" id="KW-0614">Plasmid</keyword>
<accession>C6B8E1</accession>
<dbReference type="Proteomes" id="UP000002256">
    <property type="component" value="Plasmid pR132503"/>
</dbReference>
<name>C6B8E1_RHILS</name>
<organism evidence="1 2">
    <name type="scientific">Rhizobium leguminosarum bv. trifolii (strain WSM1325)</name>
    <dbReference type="NCBI Taxonomy" id="395491"/>
    <lineage>
        <taxon>Bacteria</taxon>
        <taxon>Pseudomonadati</taxon>
        <taxon>Pseudomonadota</taxon>
        <taxon>Alphaproteobacteria</taxon>
        <taxon>Hyphomicrobiales</taxon>
        <taxon>Rhizobiaceae</taxon>
        <taxon>Rhizobium/Agrobacterium group</taxon>
        <taxon>Rhizobium</taxon>
    </lineage>
</organism>
<evidence type="ECO:0000313" key="2">
    <source>
        <dbReference type="Proteomes" id="UP000002256"/>
    </source>
</evidence>
<geneLocation type="plasmid" evidence="1 2">
    <name>pR132503</name>
</geneLocation>
<dbReference type="AlphaFoldDB" id="C6B8E1"/>
<dbReference type="EMBL" id="CP001625">
    <property type="protein sequence ID" value="ACS60673.1"/>
    <property type="molecule type" value="Genomic_DNA"/>
</dbReference>
<evidence type="ECO:0000313" key="1">
    <source>
        <dbReference type="EMBL" id="ACS60673.1"/>
    </source>
</evidence>
<proteinExistence type="predicted"/>
<sequence>MRAYQIWEDEGRPEGQDLAHWYRAGDAGATAERPDYGRYSSDVAPVGSLVIKFYHSGDQIRGYVRKVADTAADDTIFPGEEMEPDAAFKLADSHKGDSSETVFVELVEGVEWNPAWGRLG</sequence>
<evidence type="ECO:0008006" key="3">
    <source>
        <dbReference type="Google" id="ProtNLM"/>
    </source>
</evidence>
<dbReference type="HOGENOM" id="CLU_2047830_0_0_5"/>